<proteinExistence type="predicted"/>
<protein>
    <recommendedName>
        <fullName evidence="3">TauD/TfdA-like domain-containing protein</fullName>
    </recommendedName>
</protein>
<keyword evidence="1" id="KW-0560">Oxidoreductase</keyword>
<keyword evidence="2" id="KW-0408">Iron</keyword>
<reference evidence="4" key="1">
    <citation type="journal article" date="2014" name="Int. J. Syst. Evol. Microbiol.">
        <title>Complete genome sequence of Corynebacterium casei LMG S-19264T (=DSM 44701T), isolated from a smear-ripened cheese.</title>
        <authorList>
            <consortium name="US DOE Joint Genome Institute (JGI-PGF)"/>
            <person name="Walter F."/>
            <person name="Albersmeier A."/>
            <person name="Kalinowski J."/>
            <person name="Ruckert C."/>
        </authorList>
    </citation>
    <scope>NUCLEOTIDE SEQUENCE</scope>
    <source>
        <strain evidence="4">CGMCC 4.7430</strain>
    </source>
</reference>
<reference evidence="4" key="2">
    <citation type="submission" date="2020-09" db="EMBL/GenBank/DDBJ databases">
        <authorList>
            <person name="Sun Q."/>
            <person name="Zhou Y."/>
        </authorList>
    </citation>
    <scope>NUCLEOTIDE SEQUENCE</scope>
    <source>
        <strain evidence="4">CGMCC 4.7430</strain>
    </source>
</reference>
<dbReference type="Gene3D" id="3.60.130.10">
    <property type="entry name" value="Clavaminate synthase-like"/>
    <property type="match status" value="1"/>
</dbReference>
<dbReference type="InterPro" id="IPR003819">
    <property type="entry name" value="TauD/TfdA-like"/>
</dbReference>
<comment type="caution">
    <text evidence="4">The sequence shown here is derived from an EMBL/GenBank/DDBJ whole genome shotgun (WGS) entry which is preliminary data.</text>
</comment>
<organism evidence="4 5">
    <name type="scientific">Nonomuraea glycinis</name>
    <dbReference type="NCBI Taxonomy" id="2047744"/>
    <lineage>
        <taxon>Bacteria</taxon>
        <taxon>Bacillati</taxon>
        <taxon>Actinomycetota</taxon>
        <taxon>Actinomycetes</taxon>
        <taxon>Streptosporangiales</taxon>
        <taxon>Streptosporangiaceae</taxon>
        <taxon>Nonomuraea</taxon>
    </lineage>
</organism>
<dbReference type="SUPFAM" id="SSF51197">
    <property type="entry name" value="Clavaminate synthase-like"/>
    <property type="match status" value="1"/>
</dbReference>
<dbReference type="InterPro" id="IPR042098">
    <property type="entry name" value="TauD-like_sf"/>
</dbReference>
<dbReference type="AlphaFoldDB" id="A0A918A4S0"/>
<gene>
    <name evidence="4" type="ORF">GCM10012278_32080</name>
</gene>
<evidence type="ECO:0000259" key="3">
    <source>
        <dbReference type="Pfam" id="PF02668"/>
    </source>
</evidence>
<keyword evidence="5" id="KW-1185">Reference proteome</keyword>
<feature type="domain" description="TauD/TfdA-like" evidence="3">
    <location>
        <begin position="13"/>
        <end position="140"/>
    </location>
</feature>
<sequence length="228" mass="25411">MRLKAPNGQEFRIDQAQDGLTQHGIILFSGATLNELKSALNDWTVPYRHPHDISPGVTVIRPKLTGEANAKGFTYEALPLHTDRAQVDNQPTIIGCLYTQEAADGGESLLVDGAEIVDAMFARRLEYIRGLHRESVFSGHPEAVFKVHTEKFPPDSADTVLICTDGFARCIVDYKILRSWADLKVDVHRHGLKEITSRIRKYEAQDRSNSSPTKFEQSDDLAAIILAN</sequence>
<evidence type="ECO:0000256" key="2">
    <source>
        <dbReference type="ARBA" id="ARBA00023004"/>
    </source>
</evidence>
<name>A0A918A4S0_9ACTN</name>
<evidence type="ECO:0000313" key="5">
    <source>
        <dbReference type="Proteomes" id="UP000660745"/>
    </source>
</evidence>
<dbReference type="EMBL" id="BMNK01000004">
    <property type="protein sequence ID" value="GGP06783.1"/>
    <property type="molecule type" value="Genomic_DNA"/>
</dbReference>
<dbReference type="Pfam" id="PF02668">
    <property type="entry name" value="TauD"/>
    <property type="match status" value="1"/>
</dbReference>
<accession>A0A918A4S0</accession>
<evidence type="ECO:0000256" key="1">
    <source>
        <dbReference type="ARBA" id="ARBA00023002"/>
    </source>
</evidence>
<dbReference type="GO" id="GO:0016491">
    <property type="term" value="F:oxidoreductase activity"/>
    <property type="evidence" value="ECO:0007669"/>
    <property type="project" value="UniProtKB-KW"/>
</dbReference>
<evidence type="ECO:0000313" key="4">
    <source>
        <dbReference type="EMBL" id="GGP06783.1"/>
    </source>
</evidence>
<dbReference type="Proteomes" id="UP000660745">
    <property type="component" value="Unassembled WGS sequence"/>
</dbReference>